<evidence type="ECO:0000256" key="3">
    <source>
        <dbReference type="ARBA" id="ARBA00022989"/>
    </source>
</evidence>
<dbReference type="AlphaFoldDB" id="A0A1V6P7N1"/>
<feature type="transmembrane region" description="Helical" evidence="6">
    <location>
        <begin position="74"/>
        <end position="94"/>
    </location>
</feature>
<evidence type="ECO:0000313" key="9">
    <source>
        <dbReference type="Proteomes" id="UP000191522"/>
    </source>
</evidence>
<organism evidence="8 9">
    <name type="scientific">Penicillium decumbens</name>
    <dbReference type="NCBI Taxonomy" id="69771"/>
    <lineage>
        <taxon>Eukaryota</taxon>
        <taxon>Fungi</taxon>
        <taxon>Dikarya</taxon>
        <taxon>Ascomycota</taxon>
        <taxon>Pezizomycotina</taxon>
        <taxon>Eurotiomycetes</taxon>
        <taxon>Eurotiomycetidae</taxon>
        <taxon>Eurotiales</taxon>
        <taxon>Aspergillaceae</taxon>
        <taxon>Penicillium</taxon>
    </lineage>
</organism>
<feature type="transmembrane region" description="Helical" evidence="6">
    <location>
        <begin position="285"/>
        <end position="302"/>
    </location>
</feature>
<evidence type="ECO:0000313" key="8">
    <source>
        <dbReference type="EMBL" id="OQD72787.1"/>
    </source>
</evidence>
<feature type="region of interest" description="Disordered" evidence="5">
    <location>
        <begin position="39"/>
        <end position="64"/>
    </location>
</feature>
<dbReference type="Proteomes" id="UP000191522">
    <property type="component" value="Unassembled WGS sequence"/>
</dbReference>
<feature type="compositionally biased region" description="Basic and acidic residues" evidence="5">
    <location>
        <begin position="39"/>
        <end position="50"/>
    </location>
</feature>
<dbReference type="PANTHER" id="PTHR31310:SF16">
    <property type="entry name" value="INOSITOLPHOSPHOTRANSFERASE AUR1_IPT1 DOMAIN-CONTAINING PROTEIN"/>
    <property type="match status" value="1"/>
</dbReference>
<evidence type="ECO:0000256" key="4">
    <source>
        <dbReference type="ARBA" id="ARBA00023136"/>
    </source>
</evidence>
<evidence type="ECO:0000256" key="2">
    <source>
        <dbReference type="ARBA" id="ARBA00022692"/>
    </source>
</evidence>
<dbReference type="OMA" id="MNYYYAT"/>
<evidence type="ECO:0000256" key="6">
    <source>
        <dbReference type="SAM" id="Phobius"/>
    </source>
</evidence>
<evidence type="ECO:0000259" key="7">
    <source>
        <dbReference type="Pfam" id="PF14378"/>
    </source>
</evidence>
<evidence type="ECO:0000256" key="1">
    <source>
        <dbReference type="ARBA" id="ARBA00004141"/>
    </source>
</evidence>
<keyword evidence="3 6" id="KW-1133">Transmembrane helix</keyword>
<evidence type="ECO:0000256" key="5">
    <source>
        <dbReference type="SAM" id="MobiDB-lite"/>
    </source>
</evidence>
<feature type="transmembrane region" description="Helical" evidence="6">
    <location>
        <begin position="232"/>
        <end position="254"/>
    </location>
</feature>
<feature type="transmembrane region" description="Helical" evidence="6">
    <location>
        <begin position="155"/>
        <end position="173"/>
    </location>
</feature>
<keyword evidence="2 6" id="KW-0812">Transmembrane</keyword>
<comment type="subcellular location">
    <subcellularLocation>
        <location evidence="1">Membrane</location>
        <topology evidence="1">Multi-pass membrane protein</topology>
    </subcellularLocation>
</comment>
<sequence>MGALKNVFEPGAIAAIFTIGTWINRKRWSCETGDSHTSLLKDDDSEDGRNAAENGYGTVEPDRSKPRKTIHLRVLKKFPFLFEIFYWLLIYWVYQGARAVTARLIDGKESVFQKAEHYAIQLLSLEHRLHIDIELLVQRFVLDKLPWLMDHLARVYYSHIVIGVVFYVYYYTFMTRSQYQKYRRTLALENVIAFIVLSLWRCAPPRLLPEEYGFIDVLHQDNSGSAWTHNKFQLTIAAMPSLHFGNSVLIAFCLLKYSPHVLLRVVAPLWPMVMGLTVVATANHFILDAVVGVVVIATAYRLNRVMLVLLPLERVLFRAARLEKHGENRMGLRSGD</sequence>
<dbReference type="CDD" id="cd03386">
    <property type="entry name" value="PAP2_Aur1_like"/>
    <property type="match status" value="1"/>
</dbReference>
<dbReference type="GO" id="GO:0016020">
    <property type="term" value="C:membrane"/>
    <property type="evidence" value="ECO:0007669"/>
    <property type="project" value="UniProtKB-SubCell"/>
</dbReference>
<gene>
    <name evidence="8" type="ORF">PENDEC_c019G04890</name>
</gene>
<dbReference type="InterPro" id="IPR026841">
    <property type="entry name" value="Aur1/Ipt1"/>
</dbReference>
<proteinExistence type="predicted"/>
<dbReference type="PANTHER" id="PTHR31310">
    <property type="match status" value="1"/>
</dbReference>
<name>A0A1V6P7N1_PENDC</name>
<dbReference type="InterPro" id="IPR052185">
    <property type="entry name" value="IPC_Synthase-Related"/>
</dbReference>
<protein>
    <recommendedName>
        <fullName evidence="7">Inositolphosphotransferase Aur1/Ipt1 domain-containing protein</fullName>
    </recommendedName>
</protein>
<reference evidence="9" key="1">
    <citation type="journal article" date="2017" name="Nat. Microbiol.">
        <title>Global analysis of biosynthetic gene clusters reveals vast potential of secondary metabolite production in Penicillium species.</title>
        <authorList>
            <person name="Nielsen J.C."/>
            <person name="Grijseels S."/>
            <person name="Prigent S."/>
            <person name="Ji B."/>
            <person name="Dainat J."/>
            <person name="Nielsen K.F."/>
            <person name="Frisvad J.C."/>
            <person name="Workman M."/>
            <person name="Nielsen J."/>
        </authorList>
    </citation>
    <scope>NUCLEOTIDE SEQUENCE [LARGE SCALE GENOMIC DNA]</scope>
    <source>
        <strain evidence="9">IBT 11843</strain>
    </source>
</reference>
<feature type="domain" description="Inositolphosphotransferase Aur1/Ipt1" evidence="7">
    <location>
        <begin position="121"/>
        <end position="301"/>
    </location>
</feature>
<accession>A0A1V6P7N1</accession>
<dbReference type="Pfam" id="PF14378">
    <property type="entry name" value="PAP2_3"/>
    <property type="match status" value="1"/>
</dbReference>
<dbReference type="OrthoDB" id="2566866at2759"/>
<keyword evidence="4 6" id="KW-0472">Membrane</keyword>
<dbReference type="EMBL" id="MDYL01000019">
    <property type="protein sequence ID" value="OQD72787.1"/>
    <property type="molecule type" value="Genomic_DNA"/>
</dbReference>
<keyword evidence="9" id="KW-1185">Reference proteome</keyword>
<comment type="caution">
    <text evidence="8">The sequence shown here is derived from an EMBL/GenBank/DDBJ whole genome shotgun (WGS) entry which is preliminary data.</text>
</comment>